<dbReference type="InterPro" id="IPR001650">
    <property type="entry name" value="Helicase_C-like"/>
</dbReference>
<dbReference type="Pfam" id="PF00176">
    <property type="entry name" value="SNF2-rel_dom"/>
    <property type="match status" value="1"/>
</dbReference>
<evidence type="ECO:0000313" key="6">
    <source>
        <dbReference type="EMBL" id="RGP72614.1"/>
    </source>
</evidence>
<accession>A0A395SJI6</accession>
<organism evidence="6 7">
    <name type="scientific">Fusarium longipes</name>
    <dbReference type="NCBI Taxonomy" id="694270"/>
    <lineage>
        <taxon>Eukaryota</taxon>
        <taxon>Fungi</taxon>
        <taxon>Dikarya</taxon>
        <taxon>Ascomycota</taxon>
        <taxon>Pezizomycotina</taxon>
        <taxon>Sordariomycetes</taxon>
        <taxon>Hypocreomycetidae</taxon>
        <taxon>Hypocreales</taxon>
        <taxon>Nectriaceae</taxon>
        <taxon>Fusarium</taxon>
    </lineage>
</organism>
<dbReference type="InterPro" id="IPR027417">
    <property type="entry name" value="P-loop_NTPase"/>
</dbReference>
<dbReference type="Pfam" id="PF00271">
    <property type="entry name" value="Helicase_C"/>
    <property type="match status" value="1"/>
</dbReference>
<dbReference type="GO" id="GO:0006281">
    <property type="term" value="P:DNA repair"/>
    <property type="evidence" value="ECO:0007669"/>
    <property type="project" value="TreeGrafter"/>
</dbReference>
<protein>
    <recommendedName>
        <fullName evidence="8">DNA repair rad5</fullName>
    </recommendedName>
</protein>
<feature type="domain" description="Helicase C-terminal" evidence="5">
    <location>
        <begin position="600"/>
        <end position="750"/>
    </location>
</feature>
<dbReference type="SMART" id="SM00490">
    <property type="entry name" value="HELICc"/>
    <property type="match status" value="1"/>
</dbReference>
<dbReference type="PROSITE" id="PS51192">
    <property type="entry name" value="HELICASE_ATP_BIND_1"/>
    <property type="match status" value="1"/>
</dbReference>
<sequence length="750" mass="84604">MDLDDRENVQLCKRIRLLSPEPDAPESDGDALGSDCDGRIGAGAIHEGVVTESSITKTDRDVCLGVIAFKATSSYFQNRHESEATVDLRKCGNILKLYTSATKAYAGIVTDLFPSELLYHPSVKLRALLRTPASLRITISSTMEEATEIGSLLSKNSLFLQHPSPREIEVFELDEGYFNPHYLVTPVSRMPQLEDLAIECNDLTSDGSIPLDDKKKGQLMSIFDTAADIHIRPTTKQSPRLQTRLKDHQLKALAVMSEKECANVENPQCSSLWAAREDRGYRHRITGRRVDVPPTYTGGILADEMGLGKTLSVLSLICWSLDCSLESEVGLHDREPSTTLIVVPKSMIYGWQAQIKKHIHPDQVRVACYHGSARRSLAKEFRNNDIVLTTYQTLRSEWTNEGPLFERKWFRIVLDEGTPIQNSIDNYGALLAFINIEPLGIKDKFYHWISKPIRDNEKDGLRRLRILVEATCLRRTKSSILQRLPPPTIREDRVELHAYDRTLHDSFRSEAAKIAADHFINHTTSFSETHRKRNNVMSRINTLRRICDHGEDLLSTSDAEVWRSQRDHEAGLQSMSYSTSQKPVTSNSIDAFSKPSSSTKVQRLIHNIRSEQTNNFAGSANLPVKSVVFSHWTKMLDLVQEALLQSGFLCVRVEGKCSTKQREDALSRFAKDPSYTIMLLTIGSGGEGIDLTSANHVHLLEPHWNPMAEKQAIARVHRIGQQRPVTATRYITPDSIEEKLKRWLDRSGNM</sequence>
<proteinExistence type="predicted"/>
<dbReference type="Gene3D" id="3.40.50.10810">
    <property type="entry name" value="Tandem AAA-ATPase domain"/>
    <property type="match status" value="2"/>
</dbReference>
<evidence type="ECO:0008006" key="8">
    <source>
        <dbReference type="Google" id="ProtNLM"/>
    </source>
</evidence>
<name>A0A395SJI6_9HYPO</name>
<dbReference type="AlphaFoldDB" id="A0A395SJI6"/>
<dbReference type="Gene3D" id="3.40.50.300">
    <property type="entry name" value="P-loop containing nucleotide triphosphate hydrolases"/>
    <property type="match status" value="1"/>
</dbReference>
<dbReference type="PANTHER" id="PTHR45626:SF52">
    <property type="entry name" value="SINGLE-STRANDED DNA-DEPENDENT ATPASE (EUROFUNG)"/>
    <property type="match status" value="1"/>
</dbReference>
<dbReference type="PROSITE" id="PS51194">
    <property type="entry name" value="HELICASE_CTER"/>
    <property type="match status" value="1"/>
</dbReference>
<dbReference type="CDD" id="cd18793">
    <property type="entry name" value="SF2_C_SNF"/>
    <property type="match status" value="1"/>
</dbReference>
<evidence type="ECO:0000256" key="1">
    <source>
        <dbReference type="ARBA" id="ARBA00022741"/>
    </source>
</evidence>
<keyword evidence="1" id="KW-0547">Nucleotide-binding</keyword>
<keyword evidence="7" id="KW-1185">Reference proteome</keyword>
<dbReference type="GO" id="GO:0005524">
    <property type="term" value="F:ATP binding"/>
    <property type="evidence" value="ECO:0007669"/>
    <property type="project" value="UniProtKB-KW"/>
</dbReference>
<dbReference type="Proteomes" id="UP000266234">
    <property type="component" value="Unassembled WGS sequence"/>
</dbReference>
<dbReference type="InterPro" id="IPR000330">
    <property type="entry name" value="SNF2_N"/>
</dbReference>
<evidence type="ECO:0000256" key="3">
    <source>
        <dbReference type="ARBA" id="ARBA00022840"/>
    </source>
</evidence>
<dbReference type="OrthoDB" id="448448at2759"/>
<dbReference type="InterPro" id="IPR038718">
    <property type="entry name" value="SNF2-like_sf"/>
</dbReference>
<evidence type="ECO:0000259" key="5">
    <source>
        <dbReference type="PROSITE" id="PS51194"/>
    </source>
</evidence>
<dbReference type="PANTHER" id="PTHR45626">
    <property type="entry name" value="TRANSCRIPTION TERMINATION FACTOR 2-RELATED"/>
    <property type="match status" value="1"/>
</dbReference>
<reference evidence="6 7" key="1">
    <citation type="journal article" date="2018" name="PLoS Pathog.">
        <title>Evolution of structural diversity of trichothecenes, a family of toxins produced by plant pathogenic and entomopathogenic fungi.</title>
        <authorList>
            <person name="Proctor R.H."/>
            <person name="McCormick S.P."/>
            <person name="Kim H.S."/>
            <person name="Cardoza R.E."/>
            <person name="Stanley A.M."/>
            <person name="Lindo L."/>
            <person name="Kelly A."/>
            <person name="Brown D.W."/>
            <person name="Lee T."/>
            <person name="Vaughan M.M."/>
            <person name="Alexander N.J."/>
            <person name="Busman M."/>
            <person name="Gutierrez S."/>
        </authorList>
    </citation>
    <scope>NUCLEOTIDE SEQUENCE [LARGE SCALE GENOMIC DNA]</scope>
    <source>
        <strain evidence="6 7">NRRL 20695</strain>
    </source>
</reference>
<dbReference type="SMART" id="SM00487">
    <property type="entry name" value="DEXDc"/>
    <property type="match status" value="1"/>
</dbReference>
<dbReference type="GO" id="GO:0005634">
    <property type="term" value="C:nucleus"/>
    <property type="evidence" value="ECO:0007669"/>
    <property type="project" value="TreeGrafter"/>
</dbReference>
<keyword evidence="2" id="KW-0378">Hydrolase</keyword>
<feature type="domain" description="Helicase ATP-binding" evidence="4">
    <location>
        <begin position="290"/>
        <end position="490"/>
    </location>
</feature>
<dbReference type="CDD" id="cd18008">
    <property type="entry name" value="DEXDc_SHPRH-like"/>
    <property type="match status" value="1"/>
</dbReference>
<evidence type="ECO:0000313" key="7">
    <source>
        <dbReference type="Proteomes" id="UP000266234"/>
    </source>
</evidence>
<dbReference type="InterPro" id="IPR049730">
    <property type="entry name" value="SNF2/RAD54-like_C"/>
</dbReference>
<dbReference type="InterPro" id="IPR014001">
    <property type="entry name" value="Helicase_ATP-bd"/>
</dbReference>
<dbReference type="EMBL" id="PXOG01000147">
    <property type="protein sequence ID" value="RGP72614.1"/>
    <property type="molecule type" value="Genomic_DNA"/>
</dbReference>
<gene>
    <name evidence="6" type="ORF">FLONG3_6622</name>
</gene>
<dbReference type="SUPFAM" id="SSF52540">
    <property type="entry name" value="P-loop containing nucleoside triphosphate hydrolases"/>
    <property type="match status" value="2"/>
</dbReference>
<dbReference type="GO" id="GO:0008094">
    <property type="term" value="F:ATP-dependent activity, acting on DNA"/>
    <property type="evidence" value="ECO:0007669"/>
    <property type="project" value="TreeGrafter"/>
</dbReference>
<keyword evidence="3" id="KW-0067">ATP-binding</keyword>
<comment type="caution">
    <text evidence="6">The sequence shown here is derived from an EMBL/GenBank/DDBJ whole genome shotgun (WGS) entry which is preliminary data.</text>
</comment>
<dbReference type="InterPro" id="IPR050628">
    <property type="entry name" value="SNF2_RAD54_helicase_TF"/>
</dbReference>
<dbReference type="GO" id="GO:0016787">
    <property type="term" value="F:hydrolase activity"/>
    <property type="evidence" value="ECO:0007669"/>
    <property type="project" value="UniProtKB-KW"/>
</dbReference>
<evidence type="ECO:0000256" key="2">
    <source>
        <dbReference type="ARBA" id="ARBA00022801"/>
    </source>
</evidence>
<evidence type="ECO:0000259" key="4">
    <source>
        <dbReference type="PROSITE" id="PS51192"/>
    </source>
</evidence>
<dbReference type="STRING" id="694270.A0A395SJI6"/>